<dbReference type="Pfam" id="PF03969">
    <property type="entry name" value="AFG1_ATPase"/>
    <property type="match status" value="1"/>
</dbReference>
<accession>A0A2N4UJL3</accession>
<dbReference type="GO" id="GO:0016887">
    <property type="term" value="F:ATP hydrolysis activity"/>
    <property type="evidence" value="ECO:0007669"/>
    <property type="project" value="InterPro"/>
</dbReference>
<gene>
    <name evidence="3" type="ORF">CR155_02905</name>
</gene>
<dbReference type="OrthoDB" id="9774491at2"/>
<dbReference type="CDD" id="cd00267">
    <property type="entry name" value="ABC_ATPase"/>
    <property type="match status" value="1"/>
</dbReference>
<sequence>MNVLEYYHQALDERGYRCDEAQLAAIERLQVYFDEWVAFKNARSTSFKKIFRRPDVPRGVYLWGGVGRGKSFLMDAFYLTVPVKRKVRLHFHEFMRGVHRELGEVRGQQDPLDEVARRIAKRYRLICFDEFHVSDVADAMILYRLLLKLFENGTSFVMTSNYEPSTLYPDGLHRDRILPAIKLLQERMDILNVDTGVDYRRRALEQVRMYLTPITPQTNKELEADFNRLLDTAAMKPVLTVEHRQLKAIALGGSIVWFDFATLCGGPRSQNDYLDLASRFHTVILSDVPRMSARHASEARRFTWLIDVFYDHKVKLIMSAECEADELYTEGPMANEFHRTVSRIMEMQSREYLESDRREAATL</sequence>
<dbReference type="AlphaFoldDB" id="A0A2N4UJL3"/>
<evidence type="ECO:0000313" key="4">
    <source>
        <dbReference type="Proteomes" id="UP000234328"/>
    </source>
</evidence>
<keyword evidence="2" id="KW-0067">ATP-binding</keyword>
<dbReference type="GO" id="GO:0051301">
    <property type="term" value="P:cell division"/>
    <property type="evidence" value="ECO:0007669"/>
    <property type="project" value="UniProtKB-KW"/>
</dbReference>
<dbReference type="InterPro" id="IPR005654">
    <property type="entry name" value="ATPase_AFG1-like"/>
</dbReference>
<organism evidence="3 4">
    <name type="scientific">Pollutimonas nitritireducens</name>
    <dbReference type="NCBI Taxonomy" id="2045209"/>
    <lineage>
        <taxon>Bacteria</taxon>
        <taxon>Pseudomonadati</taxon>
        <taxon>Pseudomonadota</taxon>
        <taxon>Betaproteobacteria</taxon>
        <taxon>Burkholderiales</taxon>
        <taxon>Alcaligenaceae</taxon>
        <taxon>Pollutimonas</taxon>
    </lineage>
</organism>
<keyword evidence="4" id="KW-1185">Reference proteome</keyword>
<dbReference type="RefSeq" id="WP_102068499.1">
    <property type="nucleotide sequence ID" value="NZ_PDNV01000002.1"/>
</dbReference>
<dbReference type="GO" id="GO:0005524">
    <property type="term" value="F:ATP binding"/>
    <property type="evidence" value="ECO:0007669"/>
    <property type="project" value="UniProtKB-KW"/>
</dbReference>
<dbReference type="PANTHER" id="PTHR12169">
    <property type="entry name" value="ATPASE N2B"/>
    <property type="match status" value="1"/>
</dbReference>
<dbReference type="PANTHER" id="PTHR12169:SF6">
    <property type="entry name" value="AFG1-LIKE ATPASE"/>
    <property type="match status" value="1"/>
</dbReference>
<dbReference type="EMBL" id="PDNV01000002">
    <property type="protein sequence ID" value="PLC55175.1"/>
    <property type="molecule type" value="Genomic_DNA"/>
</dbReference>
<comment type="caution">
    <text evidence="3">The sequence shown here is derived from an EMBL/GenBank/DDBJ whole genome shotgun (WGS) entry which is preliminary data.</text>
</comment>
<keyword evidence="1" id="KW-0547">Nucleotide-binding</keyword>
<evidence type="ECO:0000256" key="1">
    <source>
        <dbReference type="ARBA" id="ARBA00022741"/>
    </source>
</evidence>
<keyword evidence="3" id="KW-0131">Cell cycle</keyword>
<dbReference type="InterPro" id="IPR027417">
    <property type="entry name" value="P-loop_NTPase"/>
</dbReference>
<proteinExistence type="predicted"/>
<dbReference type="SUPFAM" id="SSF52540">
    <property type="entry name" value="P-loop containing nucleoside triphosphate hydrolases"/>
    <property type="match status" value="1"/>
</dbReference>
<evidence type="ECO:0000313" key="3">
    <source>
        <dbReference type="EMBL" id="PLC55175.1"/>
    </source>
</evidence>
<name>A0A2N4UJL3_9BURK</name>
<dbReference type="NCBIfam" id="NF040713">
    <property type="entry name" value="ZapE"/>
    <property type="match status" value="1"/>
</dbReference>
<keyword evidence="3" id="KW-0132">Cell division</keyword>
<evidence type="ECO:0000256" key="2">
    <source>
        <dbReference type="ARBA" id="ARBA00022840"/>
    </source>
</evidence>
<protein>
    <submittedName>
        <fullName evidence="3">Cell division protein ZapE</fullName>
    </submittedName>
</protein>
<reference evidence="3 4" key="1">
    <citation type="submission" date="2017-10" db="EMBL/GenBank/DDBJ databases">
        <title>Two draft genome sequences of Pusillimonas sp. strains isolated from a nitrate- and radionuclide-contaminated groundwater in Russia.</title>
        <authorList>
            <person name="Grouzdev D.S."/>
            <person name="Tourova T.P."/>
            <person name="Goeva M.A."/>
            <person name="Babich T.L."/>
            <person name="Sokolova D.S."/>
            <person name="Abdullin R."/>
            <person name="Poltaraus A.B."/>
            <person name="Toshchakov S.V."/>
            <person name="Nazina T.N."/>
        </authorList>
    </citation>
    <scope>NUCLEOTIDE SEQUENCE [LARGE SCALE GENOMIC DNA]</scope>
    <source>
        <strain evidence="3 4">JR1/69-2-13</strain>
    </source>
</reference>
<dbReference type="Gene3D" id="3.40.50.300">
    <property type="entry name" value="P-loop containing nucleotide triphosphate hydrolases"/>
    <property type="match status" value="1"/>
</dbReference>
<dbReference type="GO" id="GO:0005737">
    <property type="term" value="C:cytoplasm"/>
    <property type="evidence" value="ECO:0007669"/>
    <property type="project" value="TreeGrafter"/>
</dbReference>
<dbReference type="Proteomes" id="UP000234328">
    <property type="component" value="Unassembled WGS sequence"/>
</dbReference>